<organism evidence="2 3">
    <name type="scientific">Amycolatopsis lexingtonensis</name>
    <dbReference type="NCBI Taxonomy" id="218822"/>
    <lineage>
        <taxon>Bacteria</taxon>
        <taxon>Bacillati</taxon>
        <taxon>Actinomycetota</taxon>
        <taxon>Actinomycetes</taxon>
        <taxon>Pseudonocardiales</taxon>
        <taxon>Pseudonocardiaceae</taxon>
        <taxon>Amycolatopsis</taxon>
    </lineage>
</organism>
<evidence type="ECO:0000256" key="1">
    <source>
        <dbReference type="SAM" id="MobiDB-lite"/>
    </source>
</evidence>
<evidence type="ECO:0000313" key="2">
    <source>
        <dbReference type="EMBL" id="MBE1493153.1"/>
    </source>
</evidence>
<feature type="compositionally biased region" description="Basic and acidic residues" evidence="1">
    <location>
        <begin position="49"/>
        <end position="59"/>
    </location>
</feature>
<proteinExistence type="predicted"/>
<feature type="compositionally biased region" description="Low complexity" evidence="1">
    <location>
        <begin position="32"/>
        <end position="43"/>
    </location>
</feature>
<dbReference type="Proteomes" id="UP000631670">
    <property type="component" value="Unassembled WGS sequence"/>
</dbReference>
<protein>
    <submittedName>
        <fullName evidence="2">Uncharacterized protein</fullName>
    </submittedName>
</protein>
<comment type="caution">
    <text evidence="2">The sequence shown here is derived from an EMBL/GenBank/DDBJ whole genome shotgun (WGS) entry which is preliminary data.</text>
</comment>
<name>A0ABR9HQE0_9PSEU</name>
<sequence length="59" mass="5975">MLHGKGEAGDGGPGDRPASTPLAPASARNINSSTGPTTAATSTRLARPTGHDEILRRSH</sequence>
<feature type="region of interest" description="Disordered" evidence="1">
    <location>
        <begin position="1"/>
        <end position="59"/>
    </location>
</feature>
<evidence type="ECO:0000313" key="3">
    <source>
        <dbReference type="Proteomes" id="UP000631670"/>
    </source>
</evidence>
<dbReference type="EMBL" id="JADBEG010000001">
    <property type="protein sequence ID" value="MBE1493153.1"/>
    <property type="molecule type" value="Genomic_DNA"/>
</dbReference>
<accession>A0ABR9HQE0</accession>
<keyword evidence="3" id="KW-1185">Reference proteome</keyword>
<reference evidence="2 3" key="1">
    <citation type="submission" date="2020-10" db="EMBL/GenBank/DDBJ databases">
        <title>Sequencing the genomes of 1000 actinobacteria strains.</title>
        <authorList>
            <person name="Klenk H.-P."/>
        </authorList>
    </citation>
    <scope>NUCLEOTIDE SEQUENCE [LARGE SCALE GENOMIC DNA]</scope>
    <source>
        <strain evidence="2 3">DSM 44653</strain>
    </source>
</reference>
<gene>
    <name evidence="2" type="ORF">H4696_000253</name>
</gene>